<dbReference type="CDD" id="cd10225">
    <property type="entry name" value="ASKHA_NBD_MreB-like"/>
    <property type="match status" value="1"/>
</dbReference>
<reference evidence="7 8" key="1">
    <citation type="submission" date="2019-03" db="EMBL/GenBank/DDBJ databases">
        <title>Genomic Encyclopedia of Type Strains, Phase IV (KMG-IV): sequencing the most valuable type-strain genomes for metagenomic binning, comparative biology and taxonomic classification.</title>
        <authorList>
            <person name="Goeker M."/>
        </authorList>
    </citation>
    <scope>NUCLEOTIDE SEQUENCE [LARGE SCALE GENOMIC DNA]</scope>
    <source>
        <strain evidence="7 8">DSM 15969</strain>
    </source>
</reference>
<dbReference type="PANTHER" id="PTHR42749">
    <property type="entry name" value="CELL SHAPE-DETERMINING PROTEIN MREB"/>
    <property type="match status" value="1"/>
</dbReference>
<feature type="binding site" evidence="6">
    <location>
        <begin position="162"/>
        <end position="164"/>
    </location>
    <ligand>
        <name>ATP</name>
        <dbReference type="ChEBI" id="CHEBI:30616"/>
    </ligand>
</feature>
<dbReference type="GO" id="GO:0005737">
    <property type="term" value="C:cytoplasm"/>
    <property type="evidence" value="ECO:0007669"/>
    <property type="project" value="UniProtKB-SubCell"/>
</dbReference>
<keyword evidence="4 6" id="KW-0133">Cell shape</keyword>
<dbReference type="InterPro" id="IPR004753">
    <property type="entry name" value="MreB"/>
</dbReference>
<organism evidence="7 8">
    <name type="scientific">Anaerospora hongkongensis</name>
    <dbReference type="NCBI Taxonomy" id="244830"/>
    <lineage>
        <taxon>Bacteria</taxon>
        <taxon>Bacillati</taxon>
        <taxon>Bacillota</taxon>
        <taxon>Negativicutes</taxon>
        <taxon>Selenomonadales</taxon>
        <taxon>Sporomusaceae</taxon>
        <taxon>Anaerospora</taxon>
    </lineage>
</organism>
<evidence type="ECO:0000313" key="8">
    <source>
        <dbReference type="Proteomes" id="UP000295063"/>
    </source>
</evidence>
<dbReference type="GO" id="GO:0008360">
    <property type="term" value="P:regulation of cell shape"/>
    <property type="evidence" value="ECO:0007669"/>
    <property type="project" value="UniProtKB-UniRule"/>
</dbReference>
<evidence type="ECO:0000256" key="3">
    <source>
        <dbReference type="ARBA" id="ARBA00022840"/>
    </source>
</evidence>
<evidence type="ECO:0000256" key="4">
    <source>
        <dbReference type="ARBA" id="ARBA00022960"/>
    </source>
</evidence>
<dbReference type="PRINTS" id="PR01652">
    <property type="entry name" value="SHAPEPROTEIN"/>
</dbReference>
<evidence type="ECO:0000256" key="6">
    <source>
        <dbReference type="HAMAP-Rule" id="MF_02207"/>
    </source>
</evidence>
<dbReference type="RefSeq" id="WP_132079873.1">
    <property type="nucleotide sequence ID" value="NZ_SLUI01000006.1"/>
</dbReference>
<feature type="binding site" evidence="6">
    <location>
        <begin position="210"/>
        <end position="213"/>
    </location>
    <ligand>
        <name>ATP</name>
        <dbReference type="ChEBI" id="CHEBI:30616"/>
    </ligand>
</feature>
<gene>
    <name evidence="6" type="primary">mreB</name>
    <name evidence="7" type="ORF">EV210_106249</name>
</gene>
<dbReference type="OrthoDB" id="9768127at2"/>
<feature type="binding site" evidence="6">
    <location>
        <begin position="18"/>
        <end position="20"/>
    </location>
    <ligand>
        <name>ATP</name>
        <dbReference type="ChEBI" id="CHEBI:30616"/>
    </ligand>
</feature>
<dbReference type="GO" id="GO:0005524">
    <property type="term" value="F:ATP binding"/>
    <property type="evidence" value="ECO:0007669"/>
    <property type="project" value="UniProtKB-KW"/>
</dbReference>
<dbReference type="Gene3D" id="3.30.420.40">
    <property type="match status" value="2"/>
</dbReference>
<dbReference type="GO" id="GO:0000902">
    <property type="term" value="P:cell morphogenesis"/>
    <property type="evidence" value="ECO:0007669"/>
    <property type="project" value="InterPro"/>
</dbReference>
<dbReference type="Pfam" id="PF06723">
    <property type="entry name" value="MreB_Mbl"/>
    <property type="match status" value="1"/>
</dbReference>
<comment type="subcellular location">
    <subcellularLocation>
        <location evidence="6">Cytoplasm</location>
    </subcellularLocation>
    <text evidence="6">Membrane-associated.</text>
</comment>
<keyword evidence="1 6" id="KW-0963">Cytoplasm</keyword>
<name>A0A4R1Q7K3_9FIRM</name>
<comment type="function">
    <text evidence="6">Forms membrane-associated dynamic filaments that are essential for cell shape determination. Acts by regulating cell wall synthesis and cell elongation, and thus cell shape. A feedback loop between cell geometry and MreB localization may maintain elongated cell shape by targeting cell wall growth to regions of negative cell wall curvature.</text>
</comment>
<dbReference type="AlphaFoldDB" id="A0A4R1Q7K3"/>
<comment type="subunit">
    <text evidence="6">Forms polymers.</text>
</comment>
<evidence type="ECO:0000313" key="7">
    <source>
        <dbReference type="EMBL" id="TCL37380.1"/>
    </source>
</evidence>
<evidence type="ECO:0000256" key="1">
    <source>
        <dbReference type="ARBA" id="ARBA00022490"/>
    </source>
</evidence>
<dbReference type="InterPro" id="IPR043129">
    <property type="entry name" value="ATPase_NBD"/>
</dbReference>
<evidence type="ECO:0000256" key="2">
    <source>
        <dbReference type="ARBA" id="ARBA00022741"/>
    </source>
</evidence>
<evidence type="ECO:0000256" key="5">
    <source>
        <dbReference type="ARBA" id="ARBA00023458"/>
    </source>
</evidence>
<dbReference type="NCBIfam" id="TIGR00904">
    <property type="entry name" value="mreB"/>
    <property type="match status" value="1"/>
</dbReference>
<dbReference type="Proteomes" id="UP000295063">
    <property type="component" value="Unassembled WGS sequence"/>
</dbReference>
<keyword evidence="2 6" id="KW-0547">Nucleotide-binding</keyword>
<dbReference type="SUPFAM" id="SSF53067">
    <property type="entry name" value="Actin-like ATPase domain"/>
    <property type="match status" value="2"/>
</dbReference>
<dbReference type="EMBL" id="SLUI01000006">
    <property type="protein sequence ID" value="TCL37380.1"/>
    <property type="molecule type" value="Genomic_DNA"/>
</dbReference>
<dbReference type="HAMAP" id="MF_02207">
    <property type="entry name" value="MreB"/>
    <property type="match status" value="1"/>
</dbReference>
<feature type="binding site" evidence="6">
    <location>
        <begin position="291"/>
        <end position="294"/>
    </location>
    <ligand>
        <name>ATP</name>
        <dbReference type="ChEBI" id="CHEBI:30616"/>
    </ligand>
</feature>
<dbReference type="NCBIfam" id="NF010539">
    <property type="entry name" value="PRK13927.1"/>
    <property type="match status" value="1"/>
</dbReference>
<proteinExistence type="inferred from homology"/>
<comment type="similarity">
    <text evidence="5 6">Belongs to the FtsA/MreB family.</text>
</comment>
<sequence length="336" mass="35601">MLKIFRTSACDLGIDLGTANTLVYSKDQGIVLKEPSVVAVLRHTGKVLAVGEEARAMVGRTPGDIAVLRPLKNGVIADLDVAQHMLQYFIRKTVTSRLYKKPRVIIGTPSINTEMEKRAVVTAAMQAGAQNVYIIEETMAAAIGAGLAVEEPSGSMVVDIGAGTTDVAIISLGGIVRSQAIRIGGIEMDEAIIQYVKRTHSLVIGERTAEAVKISIGSTRVLRQDEARLEVRGRNMLTGLPGALMLSEQEVRLALAEPVAAIIEAVKSTLEGTPPELVADIIDRGMVLTGGGALLRGLDVLLSQVIGITVSVADDPLTCVARGSGKMLDNLKVLRH</sequence>
<dbReference type="InterPro" id="IPR056546">
    <property type="entry name" value="MreB_MamK-like"/>
</dbReference>
<comment type="caution">
    <text evidence="7">The sequence shown here is derived from an EMBL/GenBank/DDBJ whole genome shotgun (WGS) entry which is preliminary data.</text>
</comment>
<keyword evidence="8" id="KW-1185">Reference proteome</keyword>
<accession>A0A4R1Q7K3</accession>
<keyword evidence="3 6" id="KW-0067">ATP-binding</keyword>
<protein>
    <recommendedName>
        <fullName evidence="6">Cell shape-determining protein MreB</fullName>
    </recommendedName>
</protein>
<dbReference type="PANTHER" id="PTHR42749:SF1">
    <property type="entry name" value="CELL SHAPE-DETERMINING PROTEIN MREB"/>
    <property type="match status" value="1"/>
</dbReference>